<dbReference type="GO" id="GO:0098542">
    <property type="term" value="P:defense response to other organism"/>
    <property type="evidence" value="ECO:0007669"/>
    <property type="project" value="TreeGrafter"/>
</dbReference>
<evidence type="ECO:0000259" key="4">
    <source>
        <dbReference type="Pfam" id="PF23598"/>
    </source>
</evidence>
<dbReference type="Gene3D" id="1.10.10.10">
    <property type="entry name" value="Winged helix-like DNA-binding domain superfamily/Winged helix DNA-binding domain"/>
    <property type="match status" value="1"/>
</dbReference>
<reference evidence="5" key="1">
    <citation type="submission" date="2020-05" db="EMBL/GenBank/DDBJ databases">
        <title>WGS assembly of Corymbia citriodora subspecies variegata.</title>
        <authorList>
            <person name="Barry K."/>
            <person name="Hundley H."/>
            <person name="Shu S."/>
            <person name="Jenkins J."/>
            <person name="Grimwood J."/>
            <person name="Baten A."/>
        </authorList>
    </citation>
    <scope>NUCLEOTIDE SEQUENCE</scope>
    <source>
        <strain evidence="5">CV2-018</strain>
    </source>
</reference>
<proteinExistence type="predicted"/>
<feature type="domain" description="Disease resistance R13L4/SHOC-2-like LRR" evidence="4">
    <location>
        <begin position="200"/>
        <end position="376"/>
    </location>
</feature>
<dbReference type="PANTHER" id="PTHR23155:SF1205">
    <property type="entry name" value="DISEASE RESISTANCE PROTEIN RPM1"/>
    <property type="match status" value="1"/>
</dbReference>
<gene>
    <name evidence="5" type="ORF">BT93_L4693</name>
</gene>
<name>A0A8T0CTS9_CORYI</name>
<evidence type="ECO:0000256" key="1">
    <source>
        <dbReference type="ARBA" id="ARBA00022737"/>
    </source>
</evidence>
<organism evidence="5 6">
    <name type="scientific">Corymbia citriodora subsp. variegata</name>
    <dbReference type="NCBI Taxonomy" id="360336"/>
    <lineage>
        <taxon>Eukaryota</taxon>
        <taxon>Viridiplantae</taxon>
        <taxon>Streptophyta</taxon>
        <taxon>Embryophyta</taxon>
        <taxon>Tracheophyta</taxon>
        <taxon>Spermatophyta</taxon>
        <taxon>Magnoliopsida</taxon>
        <taxon>eudicotyledons</taxon>
        <taxon>Gunneridae</taxon>
        <taxon>Pentapetalae</taxon>
        <taxon>rosids</taxon>
        <taxon>malvids</taxon>
        <taxon>Myrtales</taxon>
        <taxon>Myrtaceae</taxon>
        <taxon>Myrtoideae</taxon>
        <taxon>Eucalypteae</taxon>
        <taxon>Corymbia</taxon>
    </lineage>
</organism>
<keyword evidence="2" id="KW-0611">Plant defense</keyword>
<evidence type="ECO:0008006" key="7">
    <source>
        <dbReference type="Google" id="ProtNLM"/>
    </source>
</evidence>
<evidence type="ECO:0000259" key="3">
    <source>
        <dbReference type="Pfam" id="PF23559"/>
    </source>
</evidence>
<dbReference type="AlphaFoldDB" id="A0A8T0CTS9"/>
<sequence length="376" mass="42950">MKVTNLNDASDRILRRCKGLPLVIQATCTLLRNNNQLGGAGVADAVQLTDLSGRLEEEVLSNGHVVYPNGRKITLRTDLLVDVSACLFYLSIFPIDRPIRCNTMMRLWMAEGFIKEEEKPEVILRKLLEHNVIQEKKTSYGRAKTGRVHNLLHQIIISRSKDQEIGIIVTNSRNRVHANVRYLSFHRDMDNRDHGTSVKQLRSLHVFKTVHPLSLKKLLENAERLKVLHIQKHPTREEKKEPPASLYAFPRKILQSKYLRYLSLRGTNIADIPSDIGNLIYLETLDLRGTLVRKLRKGILKLTALRHLLVSRSNKCWAAHTDLRPATDVDLMLGVKAPSKLGELTSLQKLCMIELKPLKRWGSQSKRKQLLEELGN</sequence>
<dbReference type="Proteomes" id="UP000806378">
    <property type="component" value="Unassembled WGS sequence"/>
</dbReference>
<evidence type="ECO:0000313" key="5">
    <source>
        <dbReference type="EMBL" id="KAF7851037.1"/>
    </source>
</evidence>
<dbReference type="OrthoDB" id="1478287at2759"/>
<dbReference type="Gramene" id="rna-gnl|WGS:JABURB|Cocit.L4693.1">
    <property type="protein sequence ID" value="cds-KAF7851037.1"/>
    <property type="gene ID" value="gene-BT93_L4693"/>
</dbReference>
<dbReference type="InterPro" id="IPR044974">
    <property type="entry name" value="Disease_R_plants"/>
</dbReference>
<keyword evidence="6" id="KW-1185">Reference proteome</keyword>
<dbReference type="InterPro" id="IPR032675">
    <property type="entry name" value="LRR_dom_sf"/>
</dbReference>
<accession>A0A8T0CTS9</accession>
<dbReference type="Pfam" id="PF23559">
    <property type="entry name" value="WHD_DRP"/>
    <property type="match status" value="1"/>
</dbReference>
<feature type="domain" description="Disease resistance protein winged helix" evidence="3">
    <location>
        <begin position="92"/>
        <end position="156"/>
    </location>
</feature>
<evidence type="ECO:0000313" key="6">
    <source>
        <dbReference type="Proteomes" id="UP000806378"/>
    </source>
</evidence>
<protein>
    <recommendedName>
        <fullName evidence="7">NB-ARC domain-containing protein</fullName>
    </recommendedName>
</protein>
<dbReference type="PANTHER" id="PTHR23155">
    <property type="entry name" value="DISEASE RESISTANCE PROTEIN RP"/>
    <property type="match status" value="1"/>
</dbReference>
<dbReference type="Pfam" id="PF23598">
    <property type="entry name" value="LRR_14"/>
    <property type="match status" value="1"/>
</dbReference>
<dbReference type="Gene3D" id="3.80.10.10">
    <property type="entry name" value="Ribonuclease Inhibitor"/>
    <property type="match status" value="1"/>
</dbReference>
<dbReference type="EMBL" id="MU089567">
    <property type="protein sequence ID" value="KAF7851037.1"/>
    <property type="molecule type" value="Genomic_DNA"/>
</dbReference>
<dbReference type="InterPro" id="IPR058922">
    <property type="entry name" value="WHD_DRP"/>
</dbReference>
<dbReference type="SUPFAM" id="SSF52058">
    <property type="entry name" value="L domain-like"/>
    <property type="match status" value="1"/>
</dbReference>
<dbReference type="InterPro" id="IPR055414">
    <property type="entry name" value="LRR_R13L4/SHOC2-like"/>
</dbReference>
<keyword evidence="1" id="KW-0677">Repeat</keyword>
<dbReference type="InterPro" id="IPR036388">
    <property type="entry name" value="WH-like_DNA-bd_sf"/>
</dbReference>
<comment type="caution">
    <text evidence="5">The sequence shown here is derived from an EMBL/GenBank/DDBJ whole genome shotgun (WGS) entry which is preliminary data.</text>
</comment>
<evidence type="ECO:0000256" key="2">
    <source>
        <dbReference type="ARBA" id="ARBA00022821"/>
    </source>
</evidence>